<evidence type="ECO:0000313" key="2">
    <source>
        <dbReference type="EMBL" id="GBF97656.1"/>
    </source>
</evidence>
<dbReference type="Proteomes" id="UP000247498">
    <property type="component" value="Unassembled WGS sequence"/>
</dbReference>
<dbReference type="PANTHER" id="PTHR12460">
    <property type="entry name" value="CYCLIN-DEPENDENT KINASE INHIBITOR-RELATED PROTEIN"/>
    <property type="match status" value="1"/>
</dbReference>
<keyword evidence="1" id="KW-0732">Signal</keyword>
<evidence type="ECO:0000256" key="1">
    <source>
        <dbReference type="SAM" id="SignalP"/>
    </source>
</evidence>
<feature type="signal peptide" evidence="1">
    <location>
        <begin position="1"/>
        <end position="27"/>
    </location>
</feature>
<reference evidence="2 3" key="1">
    <citation type="journal article" date="2018" name="Sci. Rep.">
        <title>Raphidocelis subcapitata (=Pseudokirchneriella subcapitata) provides an insight into genome evolution and environmental adaptations in the Sphaeropleales.</title>
        <authorList>
            <person name="Suzuki S."/>
            <person name="Yamaguchi H."/>
            <person name="Nakajima N."/>
            <person name="Kawachi M."/>
        </authorList>
    </citation>
    <scope>NUCLEOTIDE SEQUENCE [LARGE SCALE GENOMIC DNA]</scope>
    <source>
        <strain evidence="2 3">NIES-35</strain>
    </source>
</reference>
<organism evidence="2 3">
    <name type="scientific">Raphidocelis subcapitata</name>
    <dbReference type="NCBI Taxonomy" id="307507"/>
    <lineage>
        <taxon>Eukaryota</taxon>
        <taxon>Viridiplantae</taxon>
        <taxon>Chlorophyta</taxon>
        <taxon>core chlorophytes</taxon>
        <taxon>Chlorophyceae</taxon>
        <taxon>CS clade</taxon>
        <taxon>Sphaeropleales</taxon>
        <taxon>Selenastraceae</taxon>
        <taxon>Raphidocelis</taxon>
    </lineage>
</organism>
<accession>A0A2V0PCT7</accession>
<name>A0A2V0PCT7_9CHLO</name>
<proteinExistence type="predicted"/>
<evidence type="ECO:0008006" key="4">
    <source>
        <dbReference type="Google" id="ProtNLM"/>
    </source>
</evidence>
<evidence type="ECO:0000313" key="3">
    <source>
        <dbReference type="Proteomes" id="UP000247498"/>
    </source>
</evidence>
<dbReference type="InParanoid" id="A0A2V0PCT7"/>
<dbReference type="PANTHER" id="PTHR12460:SF38">
    <property type="entry name" value="KINETOPLAST-ASSOCIATED PROTEIN-LIKE PROTEIN"/>
    <property type="match status" value="1"/>
</dbReference>
<keyword evidence="3" id="KW-1185">Reference proteome</keyword>
<dbReference type="AlphaFoldDB" id="A0A2V0PCT7"/>
<dbReference type="EMBL" id="BDRX01000104">
    <property type="protein sequence ID" value="GBF97656.1"/>
    <property type="molecule type" value="Genomic_DNA"/>
</dbReference>
<sequence length="843" mass="83129">MRGLAGPRPGLALAVALAMLCAGPAAALNCNLTMNFQNPGFPNVPFGWTAEGQAALKAPNGDPGWLRDIQLAAFPVPTLYVAPAHPFLGAVSSCVADCLPAAGSRRRLQQEAAAAEPAGDGAAAPAAAPAGDGAAAAAAAPAVAAAAPAVDAAAAAGGGEAAAGGGEAAAGGSGCGKATDPGNLLEPASWSLWWNLDGGKKVELGPFKGLTAPAVIKLDKLADALKGEHYLELEASLEPESASVSGAGAQPTYRMKIAKKIYFDLVDAAAAPDPAGPAGVAAAAPAAAAAAGNATAAPAAAAGNATAAAAAAVAAAAGAAAAAPAAAAATPGVAAAIAAGPGAPAPDPADAAAVKYYCALNFNVGGAIKRNTTVERVPEDGPLSPGAFQCARECNKMGSGCAAFGVVAGTSCYLMSAVNTTAGGADSLVTAVCMKNLPDWMALGAAHGVAAARDRYYCLPTFDVQGWPAGQGPDADEFGGPAKQPAVTDFPLNTEPIVCASQCSTTPGCEFFVQVKPAGCYLKTRPFDMDSRYGKTGPDTRVDVSCFRGEETWTRAGSILDGALPQLPVVYSGGGVLTGAVAGAAGVPGNASALTYYCIREYSIGGVVLSNTTVGAGDVGTVACAAACDVAGAACAAHMTDALGTCTLFRSYALNATAPDSLKFALCFKSVKEWEDFGKPDRNGMYCVKKYDIAGDGITTRDFVTISSGAGAVEFCKGQCQQLPECEFTVTQLTKCYLKSNIAGGTYGKTGASPQTDATCVKGADNWLKVALQVSNQPAAASLPGLAGIPGLPPGAAIVPLQQRRNASAMALNGGGAARRRGGGGAAAAAGAGAALWLVGLLA</sequence>
<gene>
    <name evidence="2" type="ORF">Rsub_10532</name>
</gene>
<dbReference type="OrthoDB" id="544107at2759"/>
<feature type="chain" id="PRO_5015943950" description="Apple domain-containing protein" evidence="1">
    <location>
        <begin position="28"/>
        <end position="843"/>
    </location>
</feature>
<protein>
    <recommendedName>
        <fullName evidence="4">Apple domain-containing protein</fullName>
    </recommendedName>
</protein>
<comment type="caution">
    <text evidence="2">The sequence shown here is derived from an EMBL/GenBank/DDBJ whole genome shotgun (WGS) entry which is preliminary data.</text>
</comment>